<dbReference type="SUPFAM" id="SSF142019">
    <property type="entry name" value="Nqo1 FMN-binding domain-like"/>
    <property type="match status" value="1"/>
</dbReference>
<dbReference type="NCBIfam" id="NF003454">
    <property type="entry name" value="PRK05035.1"/>
    <property type="match status" value="1"/>
</dbReference>
<dbReference type="GO" id="GO:0022900">
    <property type="term" value="P:electron transport chain"/>
    <property type="evidence" value="ECO:0007669"/>
    <property type="project" value="UniProtKB-UniRule"/>
</dbReference>
<dbReference type="InterPro" id="IPR037225">
    <property type="entry name" value="Nuo51_FMN-bd_sf"/>
</dbReference>
<evidence type="ECO:0000256" key="7">
    <source>
        <dbReference type="ARBA" id="ARBA00023014"/>
    </source>
</evidence>
<evidence type="ECO:0000256" key="4">
    <source>
        <dbReference type="ARBA" id="ARBA00022737"/>
    </source>
</evidence>
<comment type="subcellular location">
    <subcellularLocation>
        <location evidence="8">Cell membrane</location>
        <topology evidence="8">Peripheral membrane protein</topology>
    </subcellularLocation>
</comment>
<feature type="binding site" evidence="8">
    <location>
        <position position="412"/>
    </location>
    <ligand>
        <name>[4Fe-4S] cluster</name>
        <dbReference type="ChEBI" id="CHEBI:49883"/>
        <label>2</label>
    </ligand>
</feature>
<dbReference type="HAMAP" id="MF_00461">
    <property type="entry name" value="RsxC_RnfC"/>
    <property type="match status" value="1"/>
</dbReference>
<feature type="domain" description="4Fe-4S ferredoxin-type" evidence="9">
    <location>
        <begin position="357"/>
        <end position="387"/>
    </location>
</feature>
<feature type="binding site" evidence="8">
    <location>
        <position position="370"/>
    </location>
    <ligand>
        <name>[4Fe-4S] cluster</name>
        <dbReference type="ChEBI" id="CHEBI:49883"/>
        <label>1</label>
    </ligand>
</feature>
<evidence type="ECO:0000256" key="2">
    <source>
        <dbReference type="ARBA" id="ARBA00022485"/>
    </source>
</evidence>
<dbReference type="PROSITE" id="PS51379">
    <property type="entry name" value="4FE4S_FER_2"/>
    <property type="match status" value="2"/>
</dbReference>
<dbReference type="STRING" id="306541.SAMN05421668_1374"/>
<feature type="binding site" evidence="8">
    <location>
        <position position="406"/>
    </location>
    <ligand>
        <name>[4Fe-4S] cluster</name>
        <dbReference type="ChEBI" id="CHEBI:49883"/>
        <label>2</label>
    </ligand>
</feature>
<feature type="binding site" evidence="8">
    <location>
        <position position="416"/>
    </location>
    <ligand>
        <name>[4Fe-4S] cluster</name>
        <dbReference type="ChEBI" id="CHEBI:49883"/>
        <label>1</label>
    </ligand>
</feature>
<feature type="binding site" evidence="8">
    <location>
        <position position="367"/>
    </location>
    <ligand>
        <name>[4Fe-4S] cluster</name>
        <dbReference type="ChEBI" id="CHEBI:49883"/>
        <label>1</label>
    </ligand>
</feature>
<dbReference type="Gene3D" id="3.40.50.11540">
    <property type="entry name" value="NADH-ubiquinone oxidoreductase 51kDa subunit"/>
    <property type="match status" value="1"/>
</dbReference>
<dbReference type="EMBL" id="BJWJ01000049">
    <property type="protein sequence ID" value="GEM05764.1"/>
    <property type="molecule type" value="Genomic_DNA"/>
</dbReference>
<keyword evidence="2 8" id="KW-0004">4Fe-4S</keyword>
<evidence type="ECO:0000313" key="13">
    <source>
        <dbReference type="Proteomes" id="UP000321773"/>
    </source>
</evidence>
<dbReference type="InterPro" id="IPR017900">
    <property type="entry name" value="4Fe4S_Fe_S_CS"/>
</dbReference>
<feature type="binding site" evidence="8">
    <location>
        <position position="409"/>
    </location>
    <ligand>
        <name>[4Fe-4S] cluster</name>
        <dbReference type="ChEBI" id="CHEBI:49883"/>
        <label>2</label>
    </ligand>
</feature>
<dbReference type="GO" id="GO:0005886">
    <property type="term" value="C:plasma membrane"/>
    <property type="evidence" value="ECO:0007669"/>
    <property type="project" value="UniProtKB-SubCell"/>
</dbReference>
<dbReference type="GO" id="GO:0046872">
    <property type="term" value="F:metal ion binding"/>
    <property type="evidence" value="ECO:0007669"/>
    <property type="project" value="UniProtKB-KW"/>
</dbReference>
<dbReference type="InterPro" id="IPR026902">
    <property type="entry name" value="RnfC_N"/>
</dbReference>
<keyword evidence="8" id="KW-1003">Cell membrane</keyword>
<dbReference type="GO" id="GO:0009055">
    <property type="term" value="F:electron transfer activity"/>
    <property type="evidence" value="ECO:0007669"/>
    <property type="project" value="InterPro"/>
</dbReference>
<keyword evidence="1 8" id="KW-0813">Transport</keyword>
<dbReference type="InterPro" id="IPR017896">
    <property type="entry name" value="4Fe4S_Fe-S-bd"/>
</dbReference>
<comment type="function">
    <text evidence="8">Part of a membrane-bound complex that couples electron transfer with translocation of ions across the membrane.</text>
</comment>
<gene>
    <name evidence="8 10" type="primary">rnfC</name>
    <name evidence="10" type="ORF">HMI01_27520</name>
    <name evidence="11" type="ORF">SAMN05421668_1374</name>
</gene>
<dbReference type="Pfam" id="PF01512">
    <property type="entry name" value="Complex1_51K"/>
    <property type="match status" value="1"/>
</dbReference>
<evidence type="ECO:0000256" key="8">
    <source>
        <dbReference type="HAMAP-Rule" id="MF_00461"/>
    </source>
</evidence>
<dbReference type="Proteomes" id="UP000321773">
    <property type="component" value="Unassembled WGS sequence"/>
</dbReference>
<evidence type="ECO:0000256" key="6">
    <source>
        <dbReference type="ARBA" id="ARBA00023004"/>
    </source>
</evidence>
<feature type="binding site" evidence="8">
    <location>
        <position position="377"/>
    </location>
    <ligand>
        <name>[4Fe-4S] cluster</name>
        <dbReference type="ChEBI" id="CHEBI:49883"/>
        <label>2</label>
    </ligand>
</feature>
<proteinExistence type="inferred from homology"/>
<dbReference type="PROSITE" id="PS00198">
    <property type="entry name" value="4FE4S_FER_1"/>
    <property type="match status" value="1"/>
</dbReference>
<accession>A0A1I6UYQ6</accession>
<comment type="cofactor">
    <cofactor evidence="8">
        <name>[4Fe-4S] cluster</name>
        <dbReference type="ChEBI" id="CHEBI:49883"/>
    </cofactor>
    <text evidence="8">Binds 2 [4Fe-4S] clusters per subunit.</text>
</comment>
<dbReference type="Pfam" id="PF10531">
    <property type="entry name" value="SLBB"/>
    <property type="match status" value="1"/>
</dbReference>
<dbReference type="Proteomes" id="UP000199139">
    <property type="component" value="Unassembled WGS sequence"/>
</dbReference>
<reference evidence="11 12" key="1">
    <citation type="submission" date="2016-10" db="EMBL/GenBank/DDBJ databases">
        <authorList>
            <person name="de Groot N.N."/>
        </authorList>
    </citation>
    <scope>NUCLEOTIDE SEQUENCE [LARGE SCALE GENOMIC DNA]</scope>
    <source>
        <strain evidence="11 12">DSM 17074</strain>
    </source>
</reference>
<dbReference type="PANTHER" id="PTHR43034">
    <property type="entry name" value="ION-TRANSLOCATING OXIDOREDUCTASE COMPLEX SUBUNIT C"/>
    <property type="match status" value="1"/>
</dbReference>
<keyword evidence="3 8" id="KW-0479">Metal-binding</keyword>
<organism evidence="11 12">
    <name type="scientific">Halolactibacillus miurensis</name>
    <dbReference type="NCBI Taxonomy" id="306541"/>
    <lineage>
        <taxon>Bacteria</taxon>
        <taxon>Bacillati</taxon>
        <taxon>Bacillota</taxon>
        <taxon>Bacilli</taxon>
        <taxon>Bacillales</taxon>
        <taxon>Bacillaceae</taxon>
        <taxon>Halolactibacillus</taxon>
    </lineage>
</organism>
<dbReference type="NCBIfam" id="TIGR01945">
    <property type="entry name" value="rnfC"/>
    <property type="match status" value="1"/>
</dbReference>
<dbReference type="Pfam" id="PF13375">
    <property type="entry name" value="RnfC_N"/>
    <property type="match status" value="1"/>
</dbReference>
<evidence type="ECO:0000256" key="5">
    <source>
        <dbReference type="ARBA" id="ARBA00022982"/>
    </source>
</evidence>
<evidence type="ECO:0000256" key="1">
    <source>
        <dbReference type="ARBA" id="ARBA00022448"/>
    </source>
</evidence>
<evidence type="ECO:0000313" key="10">
    <source>
        <dbReference type="EMBL" id="GEM05764.1"/>
    </source>
</evidence>
<dbReference type="EMBL" id="FPAI01000037">
    <property type="protein sequence ID" value="SFT06569.1"/>
    <property type="molecule type" value="Genomic_DNA"/>
</dbReference>
<dbReference type="GO" id="GO:0051539">
    <property type="term" value="F:4 iron, 4 sulfur cluster binding"/>
    <property type="evidence" value="ECO:0007669"/>
    <property type="project" value="UniProtKB-KW"/>
</dbReference>
<dbReference type="Gene3D" id="3.30.70.20">
    <property type="match status" value="1"/>
</dbReference>
<keyword evidence="8" id="KW-0472">Membrane</keyword>
<comment type="subunit">
    <text evidence="8">The complex is composed of six subunits: RnfA, RnfB, RnfC, RnfD, RnfE and RnfG.</text>
</comment>
<evidence type="ECO:0000313" key="11">
    <source>
        <dbReference type="EMBL" id="SFT06569.1"/>
    </source>
</evidence>
<keyword evidence="4 8" id="KW-0677">Repeat</keyword>
<keyword evidence="8" id="KW-1278">Translocase</keyword>
<dbReference type="InterPro" id="IPR010208">
    <property type="entry name" value="Ion_transpt_RnfC/RsxC"/>
</dbReference>
<protein>
    <recommendedName>
        <fullName evidence="8">Ion-translocating oxidoreductase complex subunit C</fullName>
        <ecNumber evidence="8">7.-.-.-</ecNumber>
    </recommendedName>
    <alternativeName>
        <fullName evidence="8">Rnf electron transport complex subunit C</fullName>
    </alternativeName>
</protein>
<name>A0A1I6UYQ6_9BACI</name>
<comment type="similarity">
    <text evidence="8">Belongs to the 4Fe4S bacterial-type ferredoxin family. RnfC subfamily.</text>
</comment>
<evidence type="ECO:0000259" key="9">
    <source>
        <dbReference type="PROSITE" id="PS51379"/>
    </source>
</evidence>
<keyword evidence="5 8" id="KW-0249">Electron transport</keyword>
<dbReference type="SUPFAM" id="SSF46548">
    <property type="entry name" value="alpha-helical ferredoxin"/>
    <property type="match status" value="1"/>
</dbReference>
<dbReference type="Pfam" id="PF13237">
    <property type="entry name" value="Fer4_10"/>
    <property type="match status" value="1"/>
</dbReference>
<keyword evidence="6 8" id="KW-0408">Iron</keyword>
<reference evidence="10 13" key="2">
    <citation type="submission" date="2019-07" db="EMBL/GenBank/DDBJ databases">
        <title>Whole genome shotgun sequence of Halolactibacillus miurensis NBRC 100873.</title>
        <authorList>
            <person name="Hosoyama A."/>
            <person name="Uohara A."/>
            <person name="Ohji S."/>
            <person name="Ichikawa N."/>
        </authorList>
    </citation>
    <scope>NUCLEOTIDE SEQUENCE [LARGE SCALE GENOMIC DNA]</scope>
    <source>
        <strain evidence="10 13">NBRC 100873</strain>
    </source>
</reference>
<dbReference type="AlphaFoldDB" id="A0A1I6UYQ6"/>
<feature type="domain" description="4Fe-4S ferredoxin-type" evidence="9">
    <location>
        <begin position="397"/>
        <end position="426"/>
    </location>
</feature>
<evidence type="ECO:0000256" key="3">
    <source>
        <dbReference type="ARBA" id="ARBA00022723"/>
    </source>
</evidence>
<keyword evidence="13" id="KW-1185">Reference proteome</keyword>
<dbReference type="InterPro" id="IPR019554">
    <property type="entry name" value="Soluble_ligand-bd"/>
</dbReference>
<sequence length="441" mass="48094">MLNMKLKYKRQGAYTEERKSRTEKKSIIEAPLSEKMIYPMNMHIGKPAEPIVEVGDDVKMGQLIAEKQGFVSANIYSSVSGTVESIEEKPSMHGPHLAIVIKNDFKDTPAPALTSTQEDLTSQDKLSLIERAGIVGMGGATFPTHVKLSPPKGKAIDTLIINGAECETYSTADHRLMIESAEEIVAGIKELLTLFPIKQTYIAIESNVHDSVCALKQAIGDDERIQIKELETIYPQGAEKRLIKTLVNREVPSGGLPLDVHTIVANVSTVRAAHLAIQKGLPLMDRVTTVTGEPIKDPQNFRVRIGTPIQVLIDACGGFVEKTGKMLHGGPMMGKPITSGQVPITKGTSVISFLPKEEVKVDERTPCIKCAECLNVCPVNLQPILISNAYEQGDIDEAERLGAMDCIDCGNCSYICPANIPLLDNIRQAKTEIKARKEKSS</sequence>
<dbReference type="EC" id="7.-.-.-" evidence="8"/>
<dbReference type="PANTHER" id="PTHR43034:SF2">
    <property type="entry name" value="ION-TRANSLOCATING OXIDOREDUCTASE COMPLEX SUBUNIT C"/>
    <property type="match status" value="1"/>
</dbReference>
<dbReference type="InterPro" id="IPR011538">
    <property type="entry name" value="Nuo51_FMN-bd"/>
</dbReference>
<evidence type="ECO:0000313" key="12">
    <source>
        <dbReference type="Proteomes" id="UP000199139"/>
    </source>
</evidence>
<feature type="binding site" evidence="8">
    <location>
        <position position="373"/>
    </location>
    <ligand>
        <name>[4Fe-4S] cluster</name>
        <dbReference type="ChEBI" id="CHEBI:49883"/>
        <label>1</label>
    </ligand>
</feature>
<keyword evidence="7 8" id="KW-0411">Iron-sulfur</keyword>
<dbReference type="RefSeq" id="WP_246806786.1">
    <property type="nucleotide sequence ID" value="NZ_BJWJ01000049.1"/>
</dbReference>